<reference evidence="2 3" key="1">
    <citation type="journal article" date="2010" name="Nature">
        <title>The Ectocarpus genome and the independent evolution of multicellularity in brown algae.</title>
        <authorList>
            <person name="Cock J.M."/>
            <person name="Sterck L."/>
            <person name="Rouze P."/>
            <person name="Scornet D."/>
            <person name="Allen A.E."/>
            <person name="Amoutzias G."/>
            <person name="Anthouard V."/>
            <person name="Artiguenave F."/>
            <person name="Aury J.M."/>
            <person name="Badger J.H."/>
            <person name="Beszteri B."/>
            <person name="Billiau K."/>
            <person name="Bonnet E."/>
            <person name="Bothwell J.H."/>
            <person name="Bowler C."/>
            <person name="Boyen C."/>
            <person name="Brownlee C."/>
            <person name="Carrano C.J."/>
            <person name="Charrier B."/>
            <person name="Cho G.Y."/>
            <person name="Coelho S.M."/>
            <person name="Collen J."/>
            <person name="Corre E."/>
            <person name="Da Silva C."/>
            <person name="Delage L."/>
            <person name="Delaroque N."/>
            <person name="Dittami S.M."/>
            <person name="Doulbeau S."/>
            <person name="Elias M."/>
            <person name="Farnham G."/>
            <person name="Gachon C.M."/>
            <person name="Gschloessl B."/>
            <person name="Heesch S."/>
            <person name="Jabbari K."/>
            <person name="Jubin C."/>
            <person name="Kawai H."/>
            <person name="Kimura K."/>
            <person name="Kloareg B."/>
            <person name="Kupper F.C."/>
            <person name="Lang D."/>
            <person name="Le Bail A."/>
            <person name="Leblanc C."/>
            <person name="Lerouge P."/>
            <person name="Lohr M."/>
            <person name="Lopez P.J."/>
            <person name="Martens C."/>
            <person name="Maumus F."/>
            <person name="Michel G."/>
            <person name="Miranda-Saavedra D."/>
            <person name="Morales J."/>
            <person name="Moreau H."/>
            <person name="Motomura T."/>
            <person name="Nagasato C."/>
            <person name="Napoli C.A."/>
            <person name="Nelson D.R."/>
            <person name="Nyvall-Collen P."/>
            <person name="Peters A.F."/>
            <person name="Pommier C."/>
            <person name="Potin P."/>
            <person name="Poulain J."/>
            <person name="Quesneville H."/>
            <person name="Read B."/>
            <person name="Rensing S.A."/>
            <person name="Ritter A."/>
            <person name="Rousvoal S."/>
            <person name="Samanta M."/>
            <person name="Samson G."/>
            <person name="Schroeder D.C."/>
            <person name="Segurens B."/>
            <person name="Strittmatter M."/>
            <person name="Tonon T."/>
            <person name="Tregear J.W."/>
            <person name="Valentin K."/>
            <person name="von Dassow P."/>
            <person name="Yamagishi T."/>
            <person name="Van de Peer Y."/>
            <person name="Wincker P."/>
        </authorList>
    </citation>
    <scope>NUCLEOTIDE SEQUENCE [LARGE SCALE GENOMIC DNA]</scope>
    <source>
        <strain evidence="3">Ec32 / CCAP1310/4</strain>
    </source>
</reference>
<dbReference type="EMBL" id="FN649760">
    <property type="protein sequence ID" value="CBJ33613.1"/>
    <property type="molecule type" value="Genomic_DNA"/>
</dbReference>
<feature type="region of interest" description="Disordered" evidence="1">
    <location>
        <begin position="229"/>
        <end position="284"/>
    </location>
</feature>
<organism evidence="2 3">
    <name type="scientific">Ectocarpus siliculosus</name>
    <name type="common">Brown alga</name>
    <name type="synonym">Conferva siliculosa</name>
    <dbReference type="NCBI Taxonomy" id="2880"/>
    <lineage>
        <taxon>Eukaryota</taxon>
        <taxon>Sar</taxon>
        <taxon>Stramenopiles</taxon>
        <taxon>Ochrophyta</taxon>
        <taxon>PX clade</taxon>
        <taxon>Phaeophyceae</taxon>
        <taxon>Ectocarpales</taxon>
        <taxon>Ectocarpaceae</taxon>
        <taxon>Ectocarpus</taxon>
    </lineage>
</organism>
<feature type="region of interest" description="Disordered" evidence="1">
    <location>
        <begin position="1"/>
        <end position="21"/>
    </location>
</feature>
<feature type="compositionally biased region" description="Pro residues" evidence="1">
    <location>
        <begin position="1"/>
        <end position="20"/>
    </location>
</feature>
<name>D7G3T6_ECTSI</name>
<gene>
    <name evidence="2" type="ORF">Esi_0528_0011</name>
</gene>
<evidence type="ECO:0000313" key="2">
    <source>
        <dbReference type="EMBL" id="CBJ33613.1"/>
    </source>
</evidence>
<dbReference type="InParanoid" id="D7G3T6"/>
<feature type="compositionally biased region" description="Pro residues" evidence="1">
    <location>
        <begin position="237"/>
        <end position="262"/>
    </location>
</feature>
<sequence>MTGPAPTPEPTPAPTPPPTDEVPMCDGGIVGIQQSDICCSSSCGSCGGTGCTSRDGGSEACCGGGVRASGRFCSVTGEAPCMTGPAPTPEPTPAPTPPPTDEVPMCDGGIVGIQQSDICCSSRCGSCGGTGCTSRDGGSEACCGGGVRASGRYCSVTGEAPCMTNEVPMCDGGIVGIQQSDVCCSLSCGSCGGTGCTSRDGGSEACCGGGVRASGRDCSVTGEAPCVVTGPAFTPEPTVPTPPPTDEGPALTPEPTPAPTLPPSDEGATPVPSSASTPTPMIAPVSDDTVCTMELTEATTVPTILGGSSLTVTSSLCEFDPSAIFEIFAVGEDDLLEAVAGTVIDAATAQFTLPSLPTDTTTRSLGCTRQEFQSWTGVLSANRAGTRTHGRKLPGVTVVASSTTGKIIVGNIMLYDLVSLLESPLASVSDTDGAPRSSVITDPPSDLQLDWDASSISADSVEIVLALIMEDTGSFEDVAVLVEVPNTGSYLIPSTSLDEFDLDGSDVFFKIVGSTASLTRRLQDSGIDPIVFPEMVTTGQLEWIEDLDGNESSTTLCGTAFADDYSRFT</sequence>
<dbReference type="AlphaFoldDB" id="D7G3T6"/>
<evidence type="ECO:0000313" key="3">
    <source>
        <dbReference type="Proteomes" id="UP000002630"/>
    </source>
</evidence>
<accession>D7G3T6</accession>
<feature type="compositionally biased region" description="Low complexity" evidence="1">
    <location>
        <begin position="268"/>
        <end position="280"/>
    </location>
</feature>
<evidence type="ECO:0000256" key="1">
    <source>
        <dbReference type="SAM" id="MobiDB-lite"/>
    </source>
</evidence>
<dbReference type="Proteomes" id="UP000002630">
    <property type="component" value="Unassembled WGS sequence"/>
</dbReference>
<protein>
    <submittedName>
        <fullName evidence="2">Uncharacterized protein</fullName>
    </submittedName>
</protein>
<keyword evidence="3" id="KW-1185">Reference proteome</keyword>
<proteinExistence type="predicted"/>